<dbReference type="Gene3D" id="3.40.50.10330">
    <property type="entry name" value="Probable inorganic polyphosphate/atp-NAD kinase, domain 1"/>
    <property type="match status" value="1"/>
</dbReference>
<evidence type="ECO:0000256" key="2">
    <source>
        <dbReference type="ARBA" id="ARBA00022741"/>
    </source>
</evidence>
<organism evidence="6 7">
    <name type="scientific">Bradyrhizobium retamae</name>
    <dbReference type="NCBI Taxonomy" id="1300035"/>
    <lineage>
        <taxon>Bacteria</taxon>
        <taxon>Pseudomonadati</taxon>
        <taxon>Pseudomonadota</taxon>
        <taxon>Alphaproteobacteria</taxon>
        <taxon>Hyphomicrobiales</taxon>
        <taxon>Nitrobacteraceae</taxon>
        <taxon>Bradyrhizobium</taxon>
    </lineage>
</organism>
<dbReference type="AlphaFoldDB" id="A0A0R3N6H1"/>
<dbReference type="InterPro" id="IPR001206">
    <property type="entry name" value="Diacylglycerol_kinase_cat_dom"/>
</dbReference>
<dbReference type="Pfam" id="PF00781">
    <property type="entry name" value="DAGK_cat"/>
    <property type="match status" value="1"/>
</dbReference>
<protein>
    <recommendedName>
        <fullName evidence="5">DAGKc domain-containing protein</fullName>
    </recommendedName>
</protein>
<keyword evidence="1" id="KW-0808">Transferase</keyword>
<dbReference type="InterPro" id="IPR045540">
    <property type="entry name" value="YegS/DAGK_C"/>
</dbReference>
<keyword evidence="3" id="KW-0418">Kinase</keyword>
<evidence type="ECO:0000259" key="5">
    <source>
        <dbReference type="PROSITE" id="PS50146"/>
    </source>
</evidence>
<dbReference type="InterPro" id="IPR050187">
    <property type="entry name" value="Lipid_Phosphate_FormReg"/>
</dbReference>
<gene>
    <name evidence="6" type="ORF">CQ13_04480</name>
</gene>
<proteinExistence type="predicted"/>
<dbReference type="PANTHER" id="PTHR12358">
    <property type="entry name" value="SPHINGOSINE KINASE"/>
    <property type="match status" value="1"/>
</dbReference>
<dbReference type="EMBL" id="LLYA01000112">
    <property type="protein sequence ID" value="KRR27642.1"/>
    <property type="molecule type" value="Genomic_DNA"/>
</dbReference>
<feature type="domain" description="DAGKc" evidence="5">
    <location>
        <begin position="25"/>
        <end position="161"/>
    </location>
</feature>
<reference evidence="6 7" key="1">
    <citation type="submission" date="2014-03" db="EMBL/GenBank/DDBJ databases">
        <title>Bradyrhizobium valentinum sp. nov., isolated from effective nodules of Lupinus mariae-josephae, a lupine endemic of basic-lime soils in Eastern Spain.</title>
        <authorList>
            <person name="Duran D."/>
            <person name="Rey L."/>
            <person name="Navarro A."/>
            <person name="Busquets A."/>
            <person name="Imperial J."/>
            <person name="Ruiz-Argueso T."/>
        </authorList>
    </citation>
    <scope>NUCLEOTIDE SEQUENCE [LARGE SCALE GENOMIC DNA]</scope>
    <source>
        <strain evidence="6 7">Ro19</strain>
    </source>
</reference>
<evidence type="ECO:0000313" key="7">
    <source>
        <dbReference type="Proteomes" id="UP000052023"/>
    </source>
</evidence>
<dbReference type="OrthoDB" id="142078at2"/>
<evidence type="ECO:0000313" key="6">
    <source>
        <dbReference type="EMBL" id="KRR27642.1"/>
    </source>
</evidence>
<evidence type="ECO:0000256" key="1">
    <source>
        <dbReference type="ARBA" id="ARBA00022679"/>
    </source>
</evidence>
<dbReference type="GO" id="GO:0005524">
    <property type="term" value="F:ATP binding"/>
    <property type="evidence" value="ECO:0007669"/>
    <property type="project" value="UniProtKB-KW"/>
</dbReference>
<dbReference type="SMART" id="SM00046">
    <property type="entry name" value="DAGKc"/>
    <property type="match status" value="1"/>
</dbReference>
<comment type="caution">
    <text evidence="6">The sequence shown here is derived from an EMBL/GenBank/DDBJ whole genome shotgun (WGS) entry which is preliminary data.</text>
</comment>
<dbReference type="Proteomes" id="UP000052023">
    <property type="component" value="Unassembled WGS sequence"/>
</dbReference>
<keyword evidence="4" id="KW-0067">ATP-binding</keyword>
<sequence>MFRFQAPEQLKPIWVRGPHHSEATLKPQRINILLNSSSGTAAKKKQEELHAELRAAFERHTISATLEFLEGPDLQEGAKQAARRAAAGEFDAIIAGGGDGTTRTVASALVGADIPFGVIPLGTLNNFAKDLKIPSDVTDAVTIIAAGAARRVDVGNVNGQIFINNSSIGIYPYLVLDRDRRRKRRGLSKWPAMALASLRAFRSLPLRRLSIRADDCHDTFRSPFVLIGNNAYELRGAALGRRPALDRGELALLVAKPQSRLGLLWLGLKCVFGMVDQHNLRSIKVTALEVSSHRKRLLVALDGEIRSMETPLRYKIMPAALRVLAPAANDP</sequence>
<accession>A0A0R3N6H1</accession>
<dbReference type="InterPro" id="IPR016064">
    <property type="entry name" value="NAD/diacylglycerol_kinase_sf"/>
</dbReference>
<keyword evidence="7" id="KW-1185">Reference proteome</keyword>
<evidence type="ECO:0000256" key="3">
    <source>
        <dbReference type="ARBA" id="ARBA00022777"/>
    </source>
</evidence>
<dbReference type="SUPFAM" id="SSF111331">
    <property type="entry name" value="NAD kinase/diacylglycerol kinase-like"/>
    <property type="match status" value="1"/>
</dbReference>
<name>A0A0R3N6H1_9BRAD</name>
<dbReference type="PANTHER" id="PTHR12358:SF54">
    <property type="entry name" value="SPHINGOSINE KINASE RELATED PROTEIN"/>
    <property type="match status" value="1"/>
</dbReference>
<evidence type="ECO:0000256" key="4">
    <source>
        <dbReference type="ARBA" id="ARBA00022840"/>
    </source>
</evidence>
<keyword evidence="2" id="KW-0547">Nucleotide-binding</keyword>
<dbReference type="InterPro" id="IPR017438">
    <property type="entry name" value="ATP-NAD_kinase_N"/>
</dbReference>
<dbReference type="Pfam" id="PF19279">
    <property type="entry name" value="YegS_C"/>
    <property type="match status" value="1"/>
</dbReference>
<dbReference type="Gene3D" id="2.60.200.40">
    <property type="match status" value="1"/>
</dbReference>
<dbReference type="GO" id="GO:0016301">
    <property type="term" value="F:kinase activity"/>
    <property type="evidence" value="ECO:0007669"/>
    <property type="project" value="UniProtKB-KW"/>
</dbReference>
<dbReference type="PROSITE" id="PS50146">
    <property type="entry name" value="DAGK"/>
    <property type="match status" value="1"/>
</dbReference>